<dbReference type="InterPro" id="IPR001054">
    <property type="entry name" value="A/G_cyclase"/>
</dbReference>
<reference evidence="4 5" key="2">
    <citation type="submission" date="2019-09" db="EMBL/GenBank/DDBJ databases">
        <authorList>
            <person name="Jin C."/>
        </authorList>
    </citation>
    <scope>NUCLEOTIDE SEQUENCE [LARGE SCALE GENOMIC DNA]</scope>
    <source>
        <strain evidence="4 5">BN130099</strain>
    </source>
</reference>
<organism evidence="4 5">
    <name type="scientific">Nocardioides humilatus</name>
    <dbReference type="NCBI Taxonomy" id="2607660"/>
    <lineage>
        <taxon>Bacteria</taxon>
        <taxon>Bacillati</taxon>
        <taxon>Actinomycetota</taxon>
        <taxon>Actinomycetes</taxon>
        <taxon>Propionibacteriales</taxon>
        <taxon>Nocardioidaceae</taxon>
        <taxon>Nocardioides</taxon>
    </lineage>
</organism>
<dbReference type="Gene3D" id="3.30.70.1230">
    <property type="entry name" value="Nucleotide cyclase"/>
    <property type="match status" value="1"/>
</dbReference>
<protein>
    <recommendedName>
        <fullName evidence="3">Guanylate cyclase domain-containing protein</fullName>
    </recommendedName>
</protein>
<dbReference type="InterPro" id="IPR050697">
    <property type="entry name" value="Adenylyl/Guanylyl_Cyclase_3/4"/>
</dbReference>
<dbReference type="InterPro" id="IPR029787">
    <property type="entry name" value="Nucleotide_cyclase"/>
</dbReference>
<dbReference type="RefSeq" id="WP_149730286.1">
    <property type="nucleotide sequence ID" value="NZ_VUJV01000009.1"/>
</dbReference>
<feature type="domain" description="Guanylate cyclase" evidence="3">
    <location>
        <begin position="265"/>
        <end position="396"/>
    </location>
</feature>
<proteinExistence type="inferred from homology"/>
<sequence length="440" mass="46764">MRFWDLGSPEVAAADAEPWDGPLSGAVRPLPSLALVRMTLAAIALSLQAGTIAIVYSQVAGDGAAHPDTSLALGLFTATAGLAMAVGLVVLSARVIRRYAAFFMVTVVPTMGLISTAAVWAIGPEFGISVVFYLEALPFAFYALRPRWAAMCAANVVVGCGAVMFLQDGWDYPLLQWVMVTSTVVGVAWIVGIAAERAERLADSEHEARVELADLNHTLEDRVAGQVEEIERLGELRRFLPPQVADAVMSADAATVTAPHRARIAVFFCDLRGFTAFTKESEPEEVVADLDQYYRTVGEVLQRHGATLGGYAGDGIMAYVGDPVPHEQPARAAIGMVAELREPLDVLVDEWQRRGHDLSYGIGVACGYATLGVVGFDGRYDYTPLGGVVNLAARLCGQAGAGQVLVDHATYAELDGTAVCKPVEGLELKGLGVQKAYVLA</sequence>
<dbReference type="PANTHER" id="PTHR43081">
    <property type="entry name" value="ADENYLATE CYCLASE, TERMINAL-DIFFERENTIATION SPECIFIC-RELATED"/>
    <property type="match status" value="1"/>
</dbReference>
<feature type="transmembrane region" description="Helical" evidence="2">
    <location>
        <begin position="151"/>
        <end position="168"/>
    </location>
</feature>
<dbReference type="GO" id="GO:0035556">
    <property type="term" value="P:intracellular signal transduction"/>
    <property type="evidence" value="ECO:0007669"/>
    <property type="project" value="InterPro"/>
</dbReference>
<dbReference type="EMBL" id="VUJV01000009">
    <property type="protein sequence ID" value="KAA1415412.1"/>
    <property type="molecule type" value="Genomic_DNA"/>
</dbReference>
<dbReference type="AlphaFoldDB" id="A0A5B1L440"/>
<dbReference type="CDD" id="cd07302">
    <property type="entry name" value="CHD"/>
    <property type="match status" value="1"/>
</dbReference>
<feature type="transmembrane region" description="Helical" evidence="2">
    <location>
        <begin position="126"/>
        <end position="144"/>
    </location>
</feature>
<dbReference type="PANTHER" id="PTHR43081:SF20">
    <property type="entry name" value="TWO-COMPONENT RESPONSE REGULATOR"/>
    <property type="match status" value="1"/>
</dbReference>
<feature type="transmembrane region" description="Helical" evidence="2">
    <location>
        <begin position="38"/>
        <end position="59"/>
    </location>
</feature>
<feature type="transmembrane region" description="Helical" evidence="2">
    <location>
        <begin position="174"/>
        <end position="195"/>
    </location>
</feature>
<feature type="transmembrane region" description="Helical" evidence="2">
    <location>
        <begin position="71"/>
        <end position="92"/>
    </location>
</feature>
<dbReference type="PROSITE" id="PS50125">
    <property type="entry name" value="GUANYLATE_CYCLASE_2"/>
    <property type="match status" value="1"/>
</dbReference>
<dbReference type="SMART" id="SM00044">
    <property type="entry name" value="CYCc"/>
    <property type="match status" value="1"/>
</dbReference>
<dbReference type="SUPFAM" id="SSF55073">
    <property type="entry name" value="Nucleotide cyclase"/>
    <property type="match status" value="1"/>
</dbReference>
<evidence type="ECO:0000256" key="2">
    <source>
        <dbReference type="SAM" id="Phobius"/>
    </source>
</evidence>
<dbReference type="Pfam" id="PF00211">
    <property type="entry name" value="Guanylate_cyc"/>
    <property type="match status" value="1"/>
</dbReference>
<comment type="caution">
    <text evidence="4">The sequence shown here is derived from an EMBL/GenBank/DDBJ whole genome shotgun (WGS) entry which is preliminary data.</text>
</comment>
<keyword evidence="2" id="KW-1133">Transmembrane helix</keyword>
<evidence type="ECO:0000259" key="3">
    <source>
        <dbReference type="PROSITE" id="PS50125"/>
    </source>
</evidence>
<name>A0A5B1L440_9ACTN</name>
<keyword evidence="2" id="KW-0472">Membrane</keyword>
<gene>
    <name evidence="4" type="ORF">F0U44_20680</name>
</gene>
<reference evidence="4 5" key="1">
    <citation type="submission" date="2019-09" db="EMBL/GenBank/DDBJ databases">
        <title>Nocardioides panacisoli sp. nov., isolated from the soil of a ginseng field.</title>
        <authorList>
            <person name="Cho C."/>
        </authorList>
    </citation>
    <scope>NUCLEOTIDE SEQUENCE [LARGE SCALE GENOMIC DNA]</scope>
    <source>
        <strain evidence="4 5">BN130099</strain>
    </source>
</reference>
<evidence type="ECO:0000313" key="4">
    <source>
        <dbReference type="EMBL" id="KAA1415412.1"/>
    </source>
</evidence>
<evidence type="ECO:0000313" key="5">
    <source>
        <dbReference type="Proteomes" id="UP000325003"/>
    </source>
</evidence>
<dbReference type="GO" id="GO:0006171">
    <property type="term" value="P:cAMP biosynthetic process"/>
    <property type="evidence" value="ECO:0007669"/>
    <property type="project" value="TreeGrafter"/>
</dbReference>
<dbReference type="GO" id="GO:0004016">
    <property type="term" value="F:adenylate cyclase activity"/>
    <property type="evidence" value="ECO:0007669"/>
    <property type="project" value="UniProtKB-ARBA"/>
</dbReference>
<evidence type="ECO:0000256" key="1">
    <source>
        <dbReference type="ARBA" id="ARBA00005381"/>
    </source>
</evidence>
<comment type="similarity">
    <text evidence="1">Belongs to the adenylyl cyclase class-3 family.</text>
</comment>
<keyword evidence="2" id="KW-0812">Transmembrane</keyword>
<dbReference type="Proteomes" id="UP000325003">
    <property type="component" value="Unassembled WGS sequence"/>
</dbReference>
<feature type="transmembrane region" description="Helical" evidence="2">
    <location>
        <begin position="99"/>
        <end position="120"/>
    </location>
</feature>
<keyword evidence="5" id="KW-1185">Reference proteome</keyword>
<accession>A0A5B1L440</accession>